<keyword evidence="2" id="KW-1185">Reference proteome</keyword>
<dbReference type="InterPro" id="IPR026983">
    <property type="entry name" value="DHC"/>
</dbReference>
<comment type="caution">
    <text evidence="1">The sequence shown here is derived from an EMBL/GenBank/DDBJ whole genome shotgun (WGS) entry which is preliminary data.</text>
</comment>
<reference evidence="1 2" key="1">
    <citation type="submission" date="2024-08" db="EMBL/GenBank/DDBJ databases">
        <authorList>
            <person name="Cucini C."/>
            <person name="Frati F."/>
        </authorList>
    </citation>
    <scope>NUCLEOTIDE SEQUENCE [LARGE SCALE GENOMIC DNA]</scope>
</reference>
<dbReference type="Proteomes" id="UP001642540">
    <property type="component" value="Unassembled WGS sequence"/>
</dbReference>
<organism evidence="1 2">
    <name type="scientific">Orchesella dallaii</name>
    <dbReference type="NCBI Taxonomy" id="48710"/>
    <lineage>
        <taxon>Eukaryota</taxon>
        <taxon>Metazoa</taxon>
        <taxon>Ecdysozoa</taxon>
        <taxon>Arthropoda</taxon>
        <taxon>Hexapoda</taxon>
        <taxon>Collembola</taxon>
        <taxon>Entomobryomorpha</taxon>
        <taxon>Entomobryoidea</taxon>
        <taxon>Orchesellidae</taxon>
        <taxon>Orchesellinae</taxon>
        <taxon>Orchesella</taxon>
    </lineage>
</organism>
<protein>
    <submittedName>
        <fullName evidence="1">Uncharacterized protein</fullName>
    </submittedName>
</protein>
<evidence type="ECO:0000313" key="1">
    <source>
        <dbReference type="EMBL" id="CAL8110974.1"/>
    </source>
</evidence>
<dbReference type="EMBL" id="CAXLJM020000046">
    <property type="protein sequence ID" value="CAL8110974.1"/>
    <property type="molecule type" value="Genomic_DNA"/>
</dbReference>
<dbReference type="Gene3D" id="3.40.50.300">
    <property type="entry name" value="P-loop containing nucleotide triphosphate hydrolases"/>
    <property type="match status" value="1"/>
</dbReference>
<dbReference type="InterPro" id="IPR027417">
    <property type="entry name" value="P-loop_NTPase"/>
</dbReference>
<sequence>MEVYKTVIITGCSGSGKTAMRNATRYALDLGTSENENLSPIKEFVINASIFDPYELFGKINVSTGELKDGLITKILRASNESKHQDDLNLNSHIWIVFDGPMQKEWMEEGIHSIFDKDCAITLYNCDKVLVGPQVKLFFEVDDLSDASPRTIAKSGVIYLSEDIQQWKLTFKAWINKLPFVTIKAKVVQTSYKTREILSQSI</sequence>
<accession>A0ABP1QUK4</accession>
<dbReference type="PANTHER" id="PTHR10676">
    <property type="entry name" value="DYNEIN HEAVY CHAIN FAMILY PROTEIN"/>
    <property type="match status" value="1"/>
</dbReference>
<name>A0ABP1QUK4_9HEXA</name>
<proteinExistence type="predicted"/>
<gene>
    <name evidence="1" type="ORF">ODALV1_LOCUS14609</name>
</gene>
<evidence type="ECO:0000313" key="2">
    <source>
        <dbReference type="Proteomes" id="UP001642540"/>
    </source>
</evidence>